<keyword evidence="11" id="KW-1185">Reference proteome</keyword>
<feature type="transmembrane region" description="Helical" evidence="8">
    <location>
        <begin position="179"/>
        <end position="199"/>
    </location>
</feature>
<comment type="subcellular location">
    <subcellularLocation>
        <location evidence="1">Membrane</location>
    </subcellularLocation>
</comment>
<keyword evidence="6" id="KW-0807">Transducer</keyword>
<keyword evidence="6" id="KW-0297">G-protein coupled receptor</keyword>
<feature type="transmembrane region" description="Helical" evidence="8">
    <location>
        <begin position="423"/>
        <end position="449"/>
    </location>
</feature>
<dbReference type="OMA" id="TIERYIC"/>
<gene>
    <name evidence="10" type="ORF">TCAL_11723</name>
</gene>
<feature type="region of interest" description="Disordered" evidence="7">
    <location>
        <begin position="26"/>
        <end position="47"/>
    </location>
</feature>
<keyword evidence="5 8" id="KW-0472">Membrane</keyword>
<dbReference type="PANTHER" id="PTHR47760:SF1">
    <property type="entry name" value="G-PROTEIN COUPLED RECEPTORS FAMILY 1 PROFILE DOMAIN-CONTAINING PROTEIN"/>
    <property type="match status" value="1"/>
</dbReference>
<protein>
    <recommendedName>
        <fullName evidence="9">G-protein coupled receptors family 1 profile domain-containing protein</fullName>
    </recommendedName>
</protein>
<dbReference type="STRING" id="6832.A0A553NFZ0"/>
<feature type="transmembrane region" description="Helical" evidence="8">
    <location>
        <begin position="60"/>
        <end position="83"/>
    </location>
</feature>
<dbReference type="PROSITE" id="PS50262">
    <property type="entry name" value="G_PROTEIN_RECEP_F1_2"/>
    <property type="match status" value="1"/>
</dbReference>
<evidence type="ECO:0000256" key="2">
    <source>
        <dbReference type="ARBA" id="ARBA00010663"/>
    </source>
</evidence>
<proteinExistence type="inferred from homology"/>
<keyword evidence="4 8" id="KW-1133">Transmembrane helix</keyword>
<dbReference type="Gene3D" id="1.20.1070.10">
    <property type="entry name" value="Rhodopsin 7-helix transmembrane proteins"/>
    <property type="match status" value="1"/>
</dbReference>
<feature type="transmembrane region" description="Helical" evidence="8">
    <location>
        <begin position="461"/>
        <end position="484"/>
    </location>
</feature>
<comment type="caution">
    <text evidence="10">The sequence shown here is derived from an EMBL/GenBank/DDBJ whole genome shotgun (WGS) entry which is preliminary data.</text>
</comment>
<dbReference type="InterPro" id="IPR053093">
    <property type="entry name" value="GPCR-like"/>
</dbReference>
<reference evidence="10 11" key="1">
    <citation type="journal article" date="2018" name="Nat. Ecol. Evol.">
        <title>Genomic signatures of mitonuclear coevolution across populations of Tigriopus californicus.</title>
        <authorList>
            <person name="Barreto F.S."/>
            <person name="Watson E.T."/>
            <person name="Lima T.G."/>
            <person name="Willett C.S."/>
            <person name="Edmands S."/>
            <person name="Li W."/>
            <person name="Burton R.S."/>
        </authorList>
    </citation>
    <scope>NUCLEOTIDE SEQUENCE [LARGE SCALE GENOMIC DNA]</scope>
    <source>
        <strain evidence="10 11">San Diego</strain>
    </source>
</reference>
<dbReference type="InterPro" id="IPR017452">
    <property type="entry name" value="GPCR_Rhodpsn_7TM"/>
</dbReference>
<evidence type="ECO:0000256" key="4">
    <source>
        <dbReference type="ARBA" id="ARBA00022989"/>
    </source>
</evidence>
<evidence type="ECO:0000256" key="6">
    <source>
        <dbReference type="RuleBase" id="RU000688"/>
    </source>
</evidence>
<evidence type="ECO:0000313" key="10">
    <source>
        <dbReference type="EMBL" id="TRY64366.1"/>
    </source>
</evidence>
<dbReference type="PRINTS" id="PR00237">
    <property type="entry name" value="GPCRRHODOPSN"/>
</dbReference>
<dbReference type="OrthoDB" id="10033446at2759"/>
<evidence type="ECO:0000259" key="9">
    <source>
        <dbReference type="PROSITE" id="PS50262"/>
    </source>
</evidence>
<feature type="transmembrane region" description="Helical" evidence="8">
    <location>
        <begin position="137"/>
        <end position="158"/>
    </location>
</feature>
<organism evidence="10 11">
    <name type="scientific">Tigriopus californicus</name>
    <name type="common">Marine copepod</name>
    <dbReference type="NCBI Taxonomy" id="6832"/>
    <lineage>
        <taxon>Eukaryota</taxon>
        <taxon>Metazoa</taxon>
        <taxon>Ecdysozoa</taxon>
        <taxon>Arthropoda</taxon>
        <taxon>Crustacea</taxon>
        <taxon>Multicrustacea</taxon>
        <taxon>Hexanauplia</taxon>
        <taxon>Copepoda</taxon>
        <taxon>Harpacticoida</taxon>
        <taxon>Harpacticidae</taxon>
        <taxon>Tigriopus</taxon>
    </lineage>
</organism>
<dbReference type="Proteomes" id="UP000318571">
    <property type="component" value="Chromosome 10"/>
</dbReference>
<feature type="transmembrane region" description="Helical" evidence="8">
    <location>
        <begin position="95"/>
        <end position="117"/>
    </location>
</feature>
<dbReference type="EMBL" id="VCGU01000458">
    <property type="protein sequence ID" value="TRY64366.1"/>
    <property type="molecule type" value="Genomic_DNA"/>
</dbReference>
<evidence type="ECO:0000313" key="11">
    <source>
        <dbReference type="Proteomes" id="UP000318571"/>
    </source>
</evidence>
<feature type="domain" description="G-protein coupled receptors family 1 profile" evidence="9">
    <location>
        <begin position="77"/>
        <end position="481"/>
    </location>
</feature>
<dbReference type="PANTHER" id="PTHR47760">
    <property type="entry name" value="G-PROTEIN COUPLED RECEPTOR B0563.6-LIKE PROTEIN-RELATED"/>
    <property type="match status" value="1"/>
</dbReference>
<evidence type="ECO:0000256" key="7">
    <source>
        <dbReference type="SAM" id="MobiDB-lite"/>
    </source>
</evidence>
<dbReference type="CDD" id="cd14978">
    <property type="entry name" value="7tmA_FMRFamide_R-like"/>
    <property type="match status" value="1"/>
</dbReference>
<evidence type="ECO:0000256" key="8">
    <source>
        <dbReference type="SAM" id="Phobius"/>
    </source>
</evidence>
<dbReference type="InterPro" id="IPR000276">
    <property type="entry name" value="GPCR_Rhodpsn"/>
</dbReference>
<feature type="region of interest" description="Disordered" evidence="7">
    <location>
        <begin position="383"/>
        <end position="414"/>
    </location>
</feature>
<dbReference type="Pfam" id="PF00001">
    <property type="entry name" value="7tm_1"/>
    <property type="match status" value="1"/>
</dbReference>
<evidence type="ECO:0000256" key="5">
    <source>
        <dbReference type="ARBA" id="ARBA00023136"/>
    </source>
</evidence>
<feature type="transmembrane region" description="Helical" evidence="8">
    <location>
        <begin position="264"/>
        <end position="282"/>
    </location>
</feature>
<comment type="similarity">
    <text evidence="2 6">Belongs to the G-protein coupled receptor 1 family.</text>
</comment>
<dbReference type="GO" id="GO:0016020">
    <property type="term" value="C:membrane"/>
    <property type="evidence" value="ECO:0007669"/>
    <property type="project" value="UniProtKB-SubCell"/>
</dbReference>
<name>A0A553NFZ0_TIGCA</name>
<keyword evidence="3 6" id="KW-0812">Transmembrane</keyword>
<feature type="region of interest" description="Disordered" evidence="7">
    <location>
        <begin position="296"/>
        <end position="323"/>
    </location>
</feature>
<dbReference type="AlphaFoldDB" id="A0A553NFZ0"/>
<evidence type="ECO:0000256" key="1">
    <source>
        <dbReference type="ARBA" id="ARBA00004370"/>
    </source>
</evidence>
<keyword evidence="6" id="KW-0675">Receptor</keyword>
<dbReference type="SUPFAM" id="SSF81321">
    <property type="entry name" value="Family A G protein-coupled receptor-like"/>
    <property type="match status" value="1"/>
</dbReference>
<evidence type="ECO:0000256" key="3">
    <source>
        <dbReference type="ARBA" id="ARBA00022692"/>
    </source>
</evidence>
<dbReference type="PROSITE" id="PS00237">
    <property type="entry name" value="G_PROTEIN_RECEP_F1_1"/>
    <property type="match status" value="1"/>
</dbReference>
<feature type="compositionally biased region" description="Polar residues" evidence="7">
    <location>
        <begin position="26"/>
        <end position="43"/>
    </location>
</feature>
<accession>A0A553NFZ0</accession>
<sequence>MTSLASSQSMADASATKVNTRWITPISTPDSLGQASSNTSNANGEVMRSDDEATVEAINYVAYGIIANIIVGVGIIGNILNLIVLTRPKLKGVMYVYLLGLAVSNLCVLIIAIPALMDIAGNINSQNFITAFFQSHMEIPLLNSFMASSVYIIICMTVNRYISIYKPTHFQRIHTFKNAYLAIFFSFLGGVVLHIPLAFEHQVLEQCEVLPSPSAVLNGDGTQGDTLNEDVPAVPRVCIYLPKTNDSIVNHALFRVYLWISESLLRFGPIITLTILNILIIVRFHRIAMKREVLKGGHTKQSHRGSNGGTNPPPSPFTNGSHANLSSNGGRLSVCTTTANGRLSIPNGTIPITDDRTTSFAYGQEVTMTTTCTQITASSASRANTPLPIGSNGNSPSRTPIIRGTPCRHSSKRRGLHNPEERMLVVVLIAIVILFVVCTTPAAFLSILVTDQLKRTVWFSVFRACANNLELLCFALNFFVYCLCSADIRRAFVDVLFENVVVKYVRRRSTFKANGIEMATINAIQGADNV</sequence>
<dbReference type="GO" id="GO:0004930">
    <property type="term" value="F:G protein-coupled receptor activity"/>
    <property type="evidence" value="ECO:0007669"/>
    <property type="project" value="UniProtKB-KW"/>
</dbReference>